<protein>
    <recommendedName>
        <fullName evidence="6">Ion transport domain-containing protein</fullName>
    </recommendedName>
</protein>
<evidence type="ECO:0000259" key="3">
    <source>
        <dbReference type="Pfam" id="PF23317"/>
    </source>
</evidence>
<dbReference type="EMBL" id="SGPM01000157">
    <property type="protein sequence ID" value="THH28802.1"/>
    <property type="molecule type" value="Genomic_DNA"/>
</dbReference>
<keyword evidence="5" id="KW-1185">Reference proteome</keyword>
<feature type="transmembrane region" description="Helical" evidence="1">
    <location>
        <begin position="299"/>
        <end position="319"/>
    </location>
</feature>
<keyword evidence="1" id="KW-0812">Transmembrane</keyword>
<organism evidence="4 5">
    <name type="scientific">Antrodiella citrinella</name>
    <dbReference type="NCBI Taxonomy" id="2447956"/>
    <lineage>
        <taxon>Eukaryota</taxon>
        <taxon>Fungi</taxon>
        <taxon>Dikarya</taxon>
        <taxon>Basidiomycota</taxon>
        <taxon>Agaricomycotina</taxon>
        <taxon>Agaricomycetes</taxon>
        <taxon>Polyporales</taxon>
        <taxon>Steccherinaceae</taxon>
        <taxon>Antrodiella</taxon>
    </lineage>
</organism>
<keyword evidence="1" id="KW-1133">Transmembrane helix</keyword>
<comment type="caution">
    <text evidence="4">The sequence shown here is derived from an EMBL/GenBank/DDBJ whole genome shotgun (WGS) entry which is preliminary data.</text>
</comment>
<feature type="transmembrane region" description="Helical" evidence="1">
    <location>
        <begin position="220"/>
        <end position="246"/>
    </location>
</feature>
<dbReference type="InterPro" id="IPR056336">
    <property type="entry name" value="YVC1_C"/>
</dbReference>
<gene>
    <name evidence="4" type="ORF">EUX98_g5390</name>
</gene>
<dbReference type="Proteomes" id="UP000308730">
    <property type="component" value="Unassembled WGS sequence"/>
</dbReference>
<feature type="domain" description="Calcium channel YVC1-like C-terminal transmembrane" evidence="3">
    <location>
        <begin position="219"/>
        <end position="460"/>
    </location>
</feature>
<proteinExistence type="predicted"/>
<dbReference type="Pfam" id="PF23190">
    <property type="entry name" value="LHD_TRPY1"/>
    <property type="match status" value="1"/>
</dbReference>
<dbReference type="InterPro" id="IPR052971">
    <property type="entry name" value="TRP_calcium_channel"/>
</dbReference>
<dbReference type="OrthoDB" id="301415at2759"/>
<feature type="domain" description="YVC1 N-terminal linker helical" evidence="2">
    <location>
        <begin position="3"/>
        <end position="140"/>
    </location>
</feature>
<accession>A0A4S4MRP7</accession>
<evidence type="ECO:0000256" key="1">
    <source>
        <dbReference type="SAM" id="Phobius"/>
    </source>
</evidence>
<evidence type="ECO:0000259" key="2">
    <source>
        <dbReference type="Pfam" id="PF23190"/>
    </source>
</evidence>
<feature type="transmembrane region" description="Helical" evidence="1">
    <location>
        <begin position="359"/>
        <end position="379"/>
    </location>
</feature>
<dbReference type="InterPro" id="IPR056337">
    <property type="entry name" value="LHD_YVC1"/>
</dbReference>
<evidence type="ECO:0000313" key="4">
    <source>
        <dbReference type="EMBL" id="THH28802.1"/>
    </source>
</evidence>
<dbReference type="PANTHER" id="PTHR35859:SF1">
    <property type="entry name" value="NONSELECTIVE CATION CHANNEL PROTEIN"/>
    <property type="match status" value="1"/>
</dbReference>
<dbReference type="Pfam" id="PF23317">
    <property type="entry name" value="YVC1_C"/>
    <property type="match status" value="1"/>
</dbReference>
<feature type="transmembrane region" description="Helical" evidence="1">
    <location>
        <begin position="152"/>
        <end position="169"/>
    </location>
</feature>
<dbReference type="PANTHER" id="PTHR35859">
    <property type="entry name" value="NONSELECTIVE CATION CHANNEL PROTEIN"/>
    <property type="match status" value="1"/>
</dbReference>
<name>A0A4S4MRP7_9APHY</name>
<keyword evidence="1" id="KW-0472">Membrane</keyword>
<sequence>MASAGDFLEALPYCLIRARKEFMWDANYNPADYEENLGRATACEVLARRVIHRAPPDRITAMMSTRFMHREVDGDESEKVSVLEMAIDSHCTIFLSSTEAQDEVVNDIWRGHLVQKHNEEHDIEFVPFREHGREGFWSHLSPSRLAVPRYQNIFRIIVWLLFLLVYSQAVREPLDKINPDYFDFDKWEIALYVLSLSFCCEDVQKVIIYKLLLFVSWRAIGFWHIVSFTTNALLLVAFILRVMGIASTGIDNSQMRLRSFQCLSLVAPLIWMKLIPIFDGYKYVGTMQICIARMLQESGIFFGLLALLGVGFLQGLYALDAADGQNESPYELINVLIQALLQSPNYEWFSASPAGLGLYYLWNVATAVILLNILISLFASAYDDVVEDAAAEYLAYFANKAVDMVRAPDQYLYPAPFNIIELLVAPLEYIVNKGVYGKINDWIMSILFFIPLTTIAIYEAELDPAKNRWVKDWLSHSDEGLADRAEYRDPEVDGDDAANGLKISTVPFAELIKVFPDTTHSSEEMILREVRDLKEQISELKNLIAAKA</sequence>
<evidence type="ECO:0000313" key="5">
    <source>
        <dbReference type="Proteomes" id="UP000308730"/>
    </source>
</evidence>
<reference evidence="4 5" key="1">
    <citation type="submission" date="2019-02" db="EMBL/GenBank/DDBJ databases">
        <title>Genome sequencing of the rare red list fungi Antrodiella citrinella (Flaviporus citrinellus).</title>
        <authorList>
            <person name="Buettner E."/>
            <person name="Kellner H."/>
        </authorList>
    </citation>
    <scope>NUCLEOTIDE SEQUENCE [LARGE SCALE GENOMIC DNA]</scope>
    <source>
        <strain evidence="4 5">DSM 108506</strain>
    </source>
</reference>
<dbReference type="AlphaFoldDB" id="A0A4S4MRP7"/>
<evidence type="ECO:0008006" key="6">
    <source>
        <dbReference type="Google" id="ProtNLM"/>
    </source>
</evidence>